<feature type="domain" description="DUF7774" evidence="2">
    <location>
        <begin position="205"/>
        <end position="289"/>
    </location>
</feature>
<feature type="compositionally biased region" description="Basic residues" evidence="1">
    <location>
        <begin position="1"/>
        <end position="18"/>
    </location>
</feature>
<dbReference type="OMA" id="NKRRANM"/>
<name>G0NHE7_CAEBE</name>
<feature type="region of interest" description="Disordered" evidence="1">
    <location>
        <begin position="1"/>
        <end position="125"/>
    </location>
</feature>
<gene>
    <name evidence="3" type="ORF">CAEBREN_15694</name>
</gene>
<protein>
    <recommendedName>
        <fullName evidence="2">DUF7774 domain-containing protein</fullName>
    </recommendedName>
</protein>
<proteinExistence type="predicted"/>
<dbReference type="Pfam" id="PF24983">
    <property type="entry name" value="DUF7774"/>
    <property type="match status" value="1"/>
</dbReference>
<reference evidence="4" key="1">
    <citation type="submission" date="2011-07" db="EMBL/GenBank/DDBJ databases">
        <authorList>
            <consortium name="Caenorhabditis brenneri Sequencing and Analysis Consortium"/>
            <person name="Wilson R.K."/>
        </authorList>
    </citation>
    <scope>NUCLEOTIDE SEQUENCE [LARGE SCALE GENOMIC DNA]</scope>
    <source>
        <strain evidence="4">PB2801</strain>
    </source>
</reference>
<dbReference type="EMBL" id="GL379884">
    <property type="protein sequence ID" value="EGT60366.1"/>
    <property type="molecule type" value="Genomic_DNA"/>
</dbReference>
<dbReference type="HOGENOM" id="CLU_059626_0_0_1"/>
<dbReference type="Proteomes" id="UP000008068">
    <property type="component" value="Unassembled WGS sequence"/>
</dbReference>
<evidence type="ECO:0000313" key="3">
    <source>
        <dbReference type="EMBL" id="EGT60366.1"/>
    </source>
</evidence>
<dbReference type="InterPro" id="IPR056676">
    <property type="entry name" value="DUF7774"/>
</dbReference>
<evidence type="ECO:0000313" key="4">
    <source>
        <dbReference type="Proteomes" id="UP000008068"/>
    </source>
</evidence>
<feature type="compositionally biased region" description="Basic and acidic residues" evidence="1">
    <location>
        <begin position="86"/>
        <end position="118"/>
    </location>
</feature>
<accession>G0NHE7</accession>
<sequence length="338" mass="37264">MGKSKSKSNSRSISKWKKFFSSAPKANESREDLGSQTTAISPSPASSSSMSAQSRSKSITKRKSTGTREDVRTMEEAPPPPLNTKSQEEKKKEGGSKTEEAPSKNAKKKEAPPKKEEQEASVFEEVAGPAAPVQTGTHGIKNKMRWKIDVEGADCMGDQKMPEVLDKISKLRKKQKMKKCKVLKANDKQMTEEEEEPNEDIIINSARVLQLVKLESLISKEISEGDQEILRAFCRSGDQEDKAEGLIEKIVVGVLNAVVTKNEFIRQILIPGELRMFAVDEKKAKLPMMALLMARKDLLYVSWSKVNRDVENTLDGTWAGMAAKKGGAPVAVQSTLLG</sequence>
<feature type="compositionally biased region" description="Low complexity" evidence="1">
    <location>
        <begin position="35"/>
        <end position="57"/>
    </location>
</feature>
<dbReference type="STRING" id="135651.G0NHE7"/>
<feature type="compositionally biased region" description="Basic and acidic residues" evidence="1">
    <location>
        <begin position="66"/>
        <end position="75"/>
    </location>
</feature>
<dbReference type="PANTHER" id="PTHR38631:SF1">
    <property type="entry name" value="DUF2780 DOMAIN-CONTAINING PROTEIN-RELATED"/>
    <property type="match status" value="1"/>
</dbReference>
<dbReference type="AlphaFoldDB" id="G0NHE7"/>
<organism evidence="4">
    <name type="scientific">Caenorhabditis brenneri</name>
    <name type="common">Nematode worm</name>
    <dbReference type="NCBI Taxonomy" id="135651"/>
    <lineage>
        <taxon>Eukaryota</taxon>
        <taxon>Metazoa</taxon>
        <taxon>Ecdysozoa</taxon>
        <taxon>Nematoda</taxon>
        <taxon>Chromadorea</taxon>
        <taxon>Rhabditida</taxon>
        <taxon>Rhabditina</taxon>
        <taxon>Rhabditomorpha</taxon>
        <taxon>Rhabditoidea</taxon>
        <taxon>Rhabditidae</taxon>
        <taxon>Peloderinae</taxon>
        <taxon>Caenorhabditis</taxon>
    </lineage>
</organism>
<dbReference type="InParanoid" id="G0NHE7"/>
<keyword evidence="4" id="KW-1185">Reference proteome</keyword>
<evidence type="ECO:0000256" key="1">
    <source>
        <dbReference type="SAM" id="MobiDB-lite"/>
    </source>
</evidence>
<dbReference type="OrthoDB" id="5868784at2759"/>
<dbReference type="eggNOG" id="ENOG502R20G">
    <property type="taxonomic scope" value="Eukaryota"/>
</dbReference>
<dbReference type="PANTHER" id="PTHR38631">
    <property type="match status" value="1"/>
</dbReference>
<evidence type="ECO:0000259" key="2">
    <source>
        <dbReference type="Pfam" id="PF24983"/>
    </source>
</evidence>